<dbReference type="InterPro" id="IPR032623">
    <property type="entry name" value="FecR_N"/>
</dbReference>
<gene>
    <name evidence="3" type="ORF">IQ22_02418</name>
</gene>
<proteinExistence type="predicted"/>
<dbReference type="GO" id="GO:0016989">
    <property type="term" value="F:sigma factor antagonist activity"/>
    <property type="evidence" value="ECO:0007669"/>
    <property type="project" value="TreeGrafter"/>
</dbReference>
<name>A0A562QAN2_9PSED</name>
<dbReference type="EMBL" id="VLKY01000007">
    <property type="protein sequence ID" value="TWI53808.1"/>
    <property type="molecule type" value="Genomic_DNA"/>
</dbReference>
<reference evidence="3 4" key="1">
    <citation type="journal article" date="2015" name="Stand. Genomic Sci.">
        <title>Genomic Encyclopedia of Bacterial and Archaeal Type Strains, Phase III: the genomes of soil and plant-associated and newly described type strains.</title>
        <authorList>
            <person name="Whitman W.B."/>
            <person name="Woyke T."/>
            <person name="Klenk H.P."/>
            <person name="Zhou Y."/>
            <person name="Lilburn T.G."/>
            <person name="Beck B.J."/>
            <person name="De Vos P."/>
            <person name="Vandamme P."/>
            <person name="Eisen J.A."/>
            <person name="Garrity G."/>
            <person name="Hugenholtz P."/>
            <person name="Kyrpides N.C."/>
        </authorList>
    </citation>
    <scope>NUCLEOTIDE SEQUENCE [LARGE SCALE GENOMIC DNA]</scope>
    <source>
        <strain evidence="3 4">CGMCC 1.6858</strain>
    </source>
</reference>
<dbReference type="Proteomes" id="UP000316905">
    <property type="component" value="Unassembled WGS sequence"/>
</dbReference>
<evidence type="ECO:0000313" key="4">
    <source>
        <dbReference type="Proteomes" id="UP000316905"/>
    </source>
</evidence>
<dbReference type="PANTHER" id="PTHR30273">
    <property type="entry name" value="PERIPLASMIC SIGNAL SENSOR AND SIGMA FACTOR ACTIVATOR FECR-RELATED"/>
    <property type="match status" value="1"/>
</dbReference>
<keyword evidence="4" id="KW-1185">Reference proteome</keyword>
<organism evidence="3 4">
    <name type="scientific">Pseudomonas duriflava</name>
    <dbReference type="NCBI Taxonomy" id="459528"/>
    <lineage>
        <taxon>Bacteria</taxon>
        <taxon>Pseudomonadati</taxon>
        <taxon>Pseudomonadota</taxon>
        <taxon>Gammaproteobacteria</taxon>
        <taxon>Pseudomonadales</taxon>
        <taxon>Pseudomonadaceae</taxon>
        <taxon>Pseudomonas</taxon>
    </lineage>
</organism>
<evidence type="ECO:0000259" key="1">
    <source>
        <dbReference type="Pfam" id="PF04773"/>
    </source>
</evidence>
<dbReference type="PIRSF" id="PIRSF018266">
    <property type="entry name" value="FecR"/>
    <property type="match status" value="1"/>
</dbReference>
<dbReference type="InterPro" id="IPR012373">
    <property type="entry name" value="Ferrdict_sens_TM"/>
</dbReference>
<evidence type="ECO:0000259" key="2">
    <source>
        <dbReference type="Pfam" id="PF16220"/>
    </source>
</evidence>
<dbReference type="RefSeq" id="WP_145141984.1">
    <property type="nucleotide sequence ID" value="NZ_VLKY01000007.1"/>
</dbReference>
<feature type="domain" description="FecR protein" evidence="1">
    <location>
        <begin position="116"/>
        <end position="203"/>
    </location>
</feature>
<accession>A0A562QAN2</accession>
<dbReference type="Gene3D" id="2.60.120.1440">
    <property type="match status" value="1"/>
</dbReference>
<sequence>MSLPEPECDFSVLEQAAEWFALLKDDAVSEQDRYRWQAWLNASPHHELAWRRVEQISRHFERIPQDERREARIALQQGGKQTRRQALKLMALCLGGIVLSSGVANRLPWQEWSASYKTGIGEIKEFQVASNLKLWLNTNSAVDADKNSAGFLLHRGEIVVQAGNGAPSNTHVATSSGNVLGRSLRFQVRKAKDYCEVAVFSGEMQVAPLHASPLTIKAGQQARFTADRIVAIERLESRRAAWVNGMLMADNMRLGDFITELERYRHGYIGCDPQVADLRLVGAYPLADTDRILTALEMSLPIKVNYPLPWWVSISARV</sequence>
<dbReference type="Pfam" id="PF04773">
    <property type="entry name" value="FecR"/>
    <property type="match status" value="1"/>
</dbReference>
<dbReference type="OrthoDB" id="1099576at2"/>
<dbReference type="AlphaFoldDB" id="A0A562QAN2"/>
<dbReference type="PANTHER" id="PTHR30273:SF2">
    <property type="entry name" value="PROTEIN FECR"/>
    <property type="match status" value="1"/>
</dbReference>
<dbReference type="Pfam" id="PF16220">
    <property type="entry name" value="DUF4880"/>
    <property type="match status" value="1"/>
</dbReference>
<dbReference type="InterPro" id="IPR006860">
    <property type="entry name" value="FecR"/>
</dbReference>
<comment type="caution">
    <text evidence="3">The sequence shown here is derived from an EMBL/GenBank/DDBJ whole genome shotgun (WGS) entry which is preliminary data.</text>
</comment>
<protein>
    <submittedName>
        <fullName evidence="3">FecR family protein</fullName>
    </submittedName>
</protein>
<feature type="domain" description="FecR N-terminal" evidence="2">
    <location>
        <begin position="14"/>
        <end position="55"/>
    </location>
</feature>
<evidence type="ECO:0000313" key="3">
    <source>
        <dbReference type="EMBL" id="TWI53808.1"/>
    </source>
</evidence>